<proteinExistence type="predicted"/>
<name>A0A6C0FCT9_9ZZZZ</name>
<dbReference type="EMBL" id="MN738789">
    <property type="protein sequence ID" value="QHT36995.1"/>
    <property type="molecule type" value="Genomic_DNA"/>
</dbReference>
<organism evidence="1">
    <name type="scientific">viral metagenome</name>
    <dbReference type="NCBI Taxonomy" id="1070528"/>
    <lineage>
        <taxon>unclassified sequences</taxon>
        <taxon>metagenomes</taxon>
        <taxon>organismal metagenomes</taxon>
    </lineage>
</organism>
<dbReference type="AlphaFoldDB" id="A0A6C0FCT9"/>
<evidence type="ECO:0000313" key="1">
    <source>
        <dbReference type="EMBL" id="QHT36995.1"/>
    </source>
</evidence>
<protein>
    <submittedName>
        <fullName evidence="1">Uncharacterized protein</fullName>
    </submittedName>
</protein>
<sequence>MNDKEEYEEHNYDNEYEEIIFDNGNICVETKNETEDISFDQLPDHWISENSDGIYEMYMDIKEQSKMTTLFNQMLFADLCVFLDEMHYNLYPDTCFWCWDVVNEYVFKSNKIRPKFNQWAQHFLIELFDLFLYLEYIYSYKLGGFEVFMDFAYQYSSSNMIIEN</sequence>
<accession>A0A6C0FCT9</accession>
<reference evidence="1" key="1">
    <citation type="journal article" date="2020" name="Nature">
        <title>Giant virus diversity and host interactions through global metagenomics.</title>
        <authorList>
            <person name="Schulz F."/>
            <person name="Roux S."/>
            <person name="Paez-Espino D."/>
            <person name="Jungbluth S."/>
            <person name="Walsh D.A."/>
            <person name="Denef V.J."/>
            <person name="McMahon K.D."/>
            <person name="Konstantinidis K.T."/>
            <person name="Eloe-Fadrosh E.A."/>
            <person name="Kyrpides N.C."/>
            <person name="Woyke T."/>
        </authorList>
    </citation>
    <scope>NUCLEOTIDE SEQUENCE</scope>
    <source>
        <strain evidence="1">GVMAG-S-ERX555967-131</strain>
    </source>
</reference>